<dbReference type="Gene3D" id="3.40.50.150">
    <property type="entry name" value="Vaccinia Virus protein VP39"/>
    <property type="match status" value="1"/>
</dbReference>
<dbReference type="AlphaFoldDB" id="D2VUA7"/>
<dbReference type="KEGG" id="ngr:NAEGRDRAFT_72594"/>
<dbReference type="RefSeq" id="XP_002672339.1">
    <property type="nucleotide sequence ID" value="XM_002672293.1"/>
</dbReference>
<accession>D2VUA7</accession>
<dbReference type="InParanoid" id="D2VUA7"/>
<reference evidence="2 3" key="1">
    <citation type="journal article" date="2010" name="Cell">
        <title>The genome of Naegleria gruberi illuminates early eukaryotic versatility.</title>
        <authorList>
            <person name="Fritz-Laylin L.K."/>
            <person name="Prochnik S.E."/>
            <person name="Ginger M.L."/>
            <person name="Dacks J.B."/>
            <person name="Carpenter M.L."/>
            <person name="Field M.C."/>
            <person name="Kuo A."/>
            <person name="Paredez A."/>
            <person name="Chapman J."/>
            <person name="Pham J."/>
            <person name="Shu S."/>
            <person name="Neupane R."/>
            <person name="Cipriano M."/>
            <person name="Mancuso J."/>
            <person name="Tu H."/>
            <person name="Salamov A."/>
            <person name="Lindquist E."/>
            <person name="Shapiro H."/>
            <person name="Lucas S."/>
            <person name="Grigoriev I.V."/>
            <person name="Cande W.Z."/>
            <person name="Fulton C."/>
            <person name="Rokhsar D.S."/>
            <person name="Dawson S.C."/>
        </authorList>
    </citation>
    <scope>NUCLEOTIDE SEQUENCE [LARGE SCALE GENOMIC DNA]</scope>
    <source>
        <strain evidence="2 3">NEG-M</strain>
    </source>
</reference>
<keyword evidence="1" id="KW-0472">Membrane</keyword>
<dbReference type="GeneID" id="8855762"/>
<dbReference type="EMBL" id="GG738898">
    <property type="protein sequence ID" value="EFC39595.1"/>
    <property type="molecule type" value="Genomic_DNA"/>
</dbReference>
<evidence type="ECO:0000256" key="1">
    <source>
        <dbReference type="SAM" id="Phobius"/>
    </source>
</evidence>
<feature type="transmembrane region" description="Helical" evidence="1">
    <location>
        <begin position="30"/>
        <end position="63"/>
    </location>
</feature>
<dbReference type="InterPro" id="IPR029063">
    <property type="entry name" value="SAM-dependent_MTases_sf"/>
</dbReference>
<evidence type="ECO:0000313" key="2">
    <source>
        <dbReference type="EMBL" id="EFC39595.1"/>
    </source>
</evidence>
<dbReference type="VEuPathDB" id="AmoebaDB:NAEGRDRAFT_72594"/>
<dbReference type="OrthoDB" id="10426155at2759"/>
<keyword evidence="1" id="KW-1133">Transmembrane helix</keyword>
<dbReference type="OMA" id="AFRISEW"/>
<organism evidence="3">
    <name type="scientific">Naegleria gruberi</name>
    <name type="common">Amoeba</name>
    <dbReference type="NCBI Taxonomy" id="5762"/>
    <lineage>
        <taxon>Eukaryota</taxon>
        <taxon>Discoba</taxon>
        <taxon>Heterolobosea</taxon>
        <taxon>Tetramitia</taxon>
        <taxon>Eutetramitia</taxon>
        <taxon>Vahlkampfiidae</taxon>
        <taxon>Naegleria</taxon>
    </lineage>
</organism>
<keyword evidence="3" id="KW-1185">Reference proteome</keyword>
<evidence type="ECO:0000313" key="3">
    <source>
        <dbReference type="Proteomes" id="UP000006671"/>
    </source>
</evidence>
<keyword evidence="1" id="KW-0812">Transmembrane</keyword>
<name>D2VUA7_NAEGR</name>
<gene>
    <name evidence="2" type="ORF">NAEGRDRAFT_72594</name>
</gene>
<protein>
    <submittedName>
        <fullName evidence="2">Predicted protein</fullName>
    </submittedName>
</protein>
<dbReference type="Proteomes" id="UP000006671">
    <property type="component" value="Unassembled WGS sequence"/>
</dbReference>
<proteinExistence type="predicted"/>
<sequence>MDPLTAQIQFTKRPILYMSRLGKVLLSNKWFRVVCGILLLAGCDVLAWMMTVSCLVVTGFVLYGVSMFRKRKECSIAHGKDEQDIEWLNETLGGDISLVDDALGQVIESCKSEKKSLIIVGVGLGAVLKRLEKLNHLMEQFENVKVLEPNETIIRKCKEIATSSKIEFLSCEYLDISKCSADIVMLQMEYLKHLDNKSIAQLIQNCRNIAKVGLIIGDLQRSNFIGMLTLINVGSCISTHDLLTLSEWNNFLNRQVKVETNQISSVWTFGRTTLMVSGNI</sequence>
<dbReference type="SUPFAM" id="SSF53335">
    <property type="entry name" value="S-adenosyl-L-methionine-dependent methyltransferases"/>
    <property type="match status" value="1"/>
</dbReference>